<evidence type="ECO:0000256" key="6">
    <source>
        <dbReference type="ARBA" id="ARBA00022833"/>
    </source>
</evidence>
<dbReference type="GO" id="GO:0003993">
    <property type="term" value="F:acid phosphatase activity"/>
    <property type="evidence" value="ECO:0007669"/>
    <property type="project" value="UniProtKB-EC"/>
</dbReference>
<dbReference type="EMBL" id="OIVN01000021">
    <property type="protein sequence ID" value="SPC72720.1"/>
    <property type="molecule type" value="Genomic_DNA"/>
</dbReference>
<feature type="domain" description="Calcineurin-like phosphoesterase" evidence="10">
    <location>
        <begin position="176"/>
        <end position="316"/>
    </location>
</feature>
<dbReference type="EC" id="3.1.3.2" evidence="8"/>
<dbReference type="InterPro" id="IPR041792">
    <property type="entry name" value="MPP_PAP"/>
</dbReference>
<feature type="region of interest" description="Disordered" evidence="9">
    <location>
        <begin position="26"/>
        <end position="46"/>
    </location>
</feature>
<evidence type="ECO:0000256" key="5">
    <source>
        <dbReference type="ARBA" id="ARBA00022801"/>
    </source>
</evidence>
<dbReference type="SUPFAM" id="SSF49363">
    <property type="entry name" value="Purple acid phosphatase, N-terminal domain"/>
    <property type="match status" value="1"/>
</dbReference>
<keyword evidence="5 8" id="KW-0378">Hydrolase</keyword>
<comment type="catalytic activity">
    <reaction evidence="1 8">
        <text>a phosphate monoester + H2O = an alcohol + phosphate</text>
        <dbReference type="Rhea" id="RHEA:15017"/>
        <dbReference type="ChEBI" id="CHEBI:15377"/>
        <dbReference type="ChEBI" id="CHEBI:30879"/>
        <dbReference type="ChEBI" id="CHEBI:43474"/>
        <dbReference type="ChEBI" id="CHEBI:67140"/>
        <dbReference type="EC" id="3.1.3.2"/>
    </reaction>
</comment>
<evidence type="ECO:0000256" key="4">
    <source>
        <dbReference type="ARBA" id="ARBA00022729"/>
    </source>
</evidence>
<dbReference type="AlphaFoldDB" id="A0A2N9EDL0"/>
<keyword evidence="6" id="KW-0862">Zinc</keyword>
<evidence type="ECO:0000256" key="2">
    <source>
        <dbReference type="ARBA" id="ARBA00001962"/>
    </source>
</evidence>
<feature type="domain" description="Purple acid phosphatase N-terminal" evidence="11">
    <location>
        <begin position="48"/>
        <end position="135"/>
    </location>
</feature>
<name>A0A2N9EDL0_FAGSY</name>
<dbReference type="InterPro" id="IPR039331">
    <property type="entry name" value="PAPs-like"/>
</dbReference>
<dbReference type="InterPro" id="IPR008963">
    <property type="entry name" value="Purple_acid_Pase-like_N"/>
</dbReference>
<dbReference type="Pfam" id="PF16656">
    <property type="entry name" value="Pur_ac_phosph_N"/>
    <property type="match status" value="1"/>
</dbReference>
<evidence type="ECO:0000259" key="11">
    <source>
        <dbReference type="Pfam" id="PF16656"/>
    </source>
</evidence>
<dbReference type="PANTHER" id="PTHR22953">
    <property type="entry name" value="ACID PHOSPHATASE RELATED"/>
    <property type="match status" value="1"/>
</dbReference>
<evidence type="ECO:0000256" key="3">
    <source>
        <dbReference type="ARBA" id="ARBA00008723"/>
    </source>
</evidence>
<proteinExistence type="inferred from homology"/>
<dbReference type="GO" id="GO:0046872">
    <property type="term" value="F:metal ion binding"/>
    <property type="evidence" value="ECO:0007669"/>
    <property type="project" value="InterPro"/>
</dbReference>
<accession>A0A2N9EDL0</accession>
<dbReference type="Gene3D" id="3.60.21.10">
    <property type="match status" value="1"/>
</dbReference>
<evidence type="ECO:0000256" key="7">
    <source>
        <dbReference type="ARBA" id="ARBA00023180"/>
    </source>
</evidence>
<feature type="chain" id="PRO_5014490922" description="Purple acid phosphatase" evidence="8">
    <location>
        <begin position="25"/>
        <end position="318"/>
    </location>
</feature>
<dbReference type="CDD" id="cd00839">
    <property type="entry name" value="MPP_PAPs"/>
    <property type="match status" value="1"/>
</dbReference>
<protein>
    <recommendedName>
        <fullName evidence="8">Purple acid phosphatase</fullName>
        <ecNumber evidence="8">3.1.3.2</ecNumber>
    </recommendedName>
</protein>
<gene>
    <name evidence="12" type="ORF">FSB_LOCUS602</name>
</gene>
<organism evidence="12">
    <name type="scientific">Fagus sylvatica</name>
    <name type="common">Beechnut</name>
    <dbReference type="NCBI Taxonomy" id="28930"/>
    <lineage>
        <taxon>Eukaryota</taxon>
        <taxon>Viridiplantae</taxon>
        <taxon>Streptophyta</taxon>
        <taxon>Embryophyta</taxon>
        <taxon>Tracheophyta</taxon>
        <taxon>Spermatophyta</taxon>
        <taxon>Magnoliopsida</taxon>
        <taxon>eudicotyledons</taxon>
        <taxon>Gunneridae</taxon>
        <taxon>Pentapetalae</taxon>
        <taxon>rosids</taxon>
        <taxon>fabids</taxon>
        <taxon>Fagales</taxon>
        <taxon>Fagaceae</taxon>
        <taxon>Fagus</taxon>
    </lineage>
</organism>
<dbReference type="PANTHER" id="PTHR22953:SF7">
    <property type="entry name" value="PURPLE ACID PHOSPHATASE 22"/>
    <property type="match status" value="1"/>
</dbReference>
<evidence type="ECO:0000259" key="10">
    <source>
        <dbReference type="Pfam" id="PF00149"/>
    </source>
</evidence>
<dbReference type="InterPro" id="IPR004843">
    <property type="entry name" value="Calcineurin-like_PHP"/>
</dbReference>
<feature type="signal peptide" evidence="8">
    <location>
        <begin position="1"/>
        <end position="24"/>
    </location>
</feature>
<evidence type="ECO:0000313" key="12">
    <source>
        <dbReference type="EMBL" id="SPC72720.1"/>
    </source>
</evidence>
<reference evidence="12" key="1">
    <citation type="submission" date="2018-02" db="EMBL/GenBank/DDBJ databases">
        <authorList>
            <person name="Cohen D.B."/>
            <person name="Kent A.D."/>
        </authorList>
    </citation>
    <scope>NUCLEOTIDE SEQUENCE</scope>
</reference>
<evidence type="ECO:0000256" key="9">
    <source>
        <dbReference type="SAM" id="MobiDB-lite"/>
    </source>
</evidence>
<dbReference type="InterPro" id="IPR015914">
    <property type="entry name" value="PAPs_N"/>
</dbReference>
<evidence type="ECO:0000256" key="8">
    <source>
        <dbReference type="RuleBase" id="RU361203"/>
    </source>
</evidence>
<dbReference type="SUPFAM" id="SSF56300">
    <property type="entry name" value="Metallo-dependent phosphatases"/>
    <property type="match status" value="1"/>
</dbReference>
<sequence length="318" mass="36558">MEKLFPRAFSLLLTLFLFPYLLHSQGDSSRQPPRPLIFTPHNRSDSDPQQLHITLVGSDHIRVSWITEAKHTQSIVEYGKAPGAYNSVSTGEHTSYKYFFYSSGKIHHVKIGPLEPSTTYYYRCGGSNPEFSFRTPPQEFPIEFAVVEVRCPRFPLELSNLKSERKGDLGQTEWTASTLAHVESKDYDVLLLPGDLSYADTQQPLWDSFGRLVEPYASRRPWMVTQGNHEIETFPILHPHGFTAYNARWLMAHEESGSDSNLYYSFEVAGTHIIMLGSYAEFDKKSSQYKWLVADLAKIDRKKTPWVIVLLHAPWYKY</sequence>
<dbReference type="Gene3D" id="2.60.40.380">
    <property type="entry name" value="Purple acid phosphatase-like, N-terminal"/>
    <property type="match status" value="1"/>
</dbReference>
<comment type="cofactor">
    <cofactor evidence="2">
        <name>Fe cation</name>
        <dbReference type="ChEBI" id="CHEBI:24875"/>
    </cofactor>
</comment>
<keyword evidence="7" id="KW-0325">Glycoprotein</keyword>
<keyword evidence="4 8" id="KW-0732">Signal</keyword>
<dbReference type="InterPro" id="IPR029052">
    <property type="entry name" value="Metallo-depent_PP-like"/>
</dbReference>
<evidence type="ECO:0000256" key="1">
    <source>
        <dbReference type="ARBA" id="ARBA00000032"/>
    </source>
</evidence>
<dbReference type="Pfam" id="PF00149">
    <property type="entry name" value="Metallophos"/>
    <property type="match status" value="1"/>
</dbReference>
<comment type="similarity">
    <text evidence="3 8">Belongs to the metallophosphoesterase superfamily. Purple acid phosphatase family.</text>
</comment>